<dbReference type="AlphaFoldDB" id="A0A2P2LNN1"/>
<evidence type="ECO:0000313" key="1">
    <source>
        <dbReference type="EMBL" id="MBX19576.1"/>
    </source>
</evidence>
<organism evidence="1">
    <name type="scientific">Rhizophora mucronata</name>
    <name type="common">Asiatic mangrove</name>
    <dbReference type="NCBI Taxonomy" id="61149"/>
    <lineage>
        <taxon>Eukaryota</taxon>
        <taxon>Viridiplantae</taxon>
        <taxon>Streptophyta</taxon>
        <taxon>Embryophyta</taxon>
        <taxon>Tracheophyta</taxon>
        <taxon>Spermatophyta</taxon>
        <taxon>Magnoliopsida</taxon>
        <taxon>eudicotyledons</taxon>
        <taxon>Gunneridae</taxon>
        <taxon>Pentapetalae</taxon>
        <taxon>rosids</taxon>
        <taxon>fabids</taxon>
        <taxon>Malpighiales</taxon>
        <taxon>Rhizophoraceae</taxon>
        <taxon>Rhizophora</taxon>
    </lineage>
</organism>
<proteinExistence type="predicted"/>
<accession>A0A2P2LNN1</accession>
<reference evidence="1" key="1">
    <citation type="submission" date="2018-02" db="EMBL/GenBank/DDBJ databases">
        <title>Rhizophora mucronata_Transcriptome.</title>
        <authorList>
            <person name="Meera S.P."/>
            <person name="Sreeshan A."/>
            <person name="Augustine A."/>
        </authorList>
    </citation>
    <scope>NUCLEOTIDE SEQUENCE</scope>
    <source>
        <tissue evidence="1">Leaf</tissue>
    </source>
</reference>
<name>A0A2P2LNN1_RHIMU</name>
<dbReference type="EMBL" id="GGEC01039092">
    <property type="protein sequence ID" value="MBX19576.1"/>
    <property type="molecule type" value="Transcribed_RNA"/>
</dbReference>
<sequence length="384" mass="42955">MQQYECATDSNSKLHDQGNFLLYKVERKPDKKPSKREPNQSTAVVASDLQNHQDPSTNSVHQDWCLKEANATSNDETSHSIPSSFENPTFILGECTPPTVIPSDFELQLPHMEGGCLLTSNFEKQMTTYREGEYHPTVTPNSNQTPCGKGDWILDLDIQNQISPHVKGDSLLISGSKDQISVGGDSKHSPVISYDFRSKLPYDIGDCLLTSDLEDPMSDIDFKCLLTSLPSPSFDSEDKSTYEKDSCLKTSDLENPISDIEFEEREQNYLIPRPSCLEDLSTLYEGEPNSLSAYDFKKISSNEKANISVSGEGDSSFLKATPSDFANQNQFQKTDMQNLDVDWDFPNNEDVESVLAWLDLELMADPAEPQGTLNSELQKSQVYQ</sequence>
<protein>
    <submittedName>
        <fullName evidence="1">Uncharacterized protein</fullName>
    </submittedName>
</protein>